<dbReference type="InterPro" id="IPR036388">
    <property type="entry name" value="WH-like_DNA-bd_sf"/>
</dbReference>
<feature type="domain" description="TFIIF beta subunit HTH" evidence="11">
    <location>
        <begin position="242"/>
        <end position="306"/>
    </location>
</feature>
<organism evidence="13 14">
    <name type="scientific">Coniosporium apollinis (strain CBS 100218)</name>
    <name type="common">Rock-inhabiting black yeast</name>
    <dbReference type="NCBI Taxonomy" id="1168221"/>
    <lineage>
        <taxon>Eukaryota</taxon>
        <taxon>Fungi</taxon>
        <taxon>Dikarya</taxon>
        <taxon>Ascomycota</taxon>
        <taxon>Pezizomycotina</taxon>
        <taxon>Dothideomycetes</taxon>
        <taxon>Dothideomycetes incertae sedis</taxon>
        <taxon>Coniosporium</taxon>
    </lineage>
</organism>
<comment type="subcellular location">
    <subcellularLocation>
        <location evidence="1">Nucleus</location>
    </subcellularLocation>
</comment>
<dbReference type="GO" id="GO:0006367">
    <property type="term" value="P:transcription initiation at RNA polymerase II promoter"/>
    <property type="evidence" value="ECO:0007669"/>
    <property type="project" value="InterPro"/>
</dbReference>
<keyword evidence="4" id="KW-0805">Transcription regulation</keyword>
<keyword evidence="5" id="KW-0238">DNA-binding</keyword>
<evidence type="ECO:0000256" key="3">
    <source>
        <dbReference type="ARBA" id="ARBA00021453"/>
    </source>
</evidence>
<dbReference type="RefSeq" id="XP_007777181.1">
    <property type="nucleotide sequence ID" value="XM_007778991.1"/>
</dbReference>
<dbReference type="InterPro" id="IPR003196">
    <property type="entry name" value="TFIIF_beta"/>
</dbReference>
<evidence type="ECO:0000256" key="6">
    <source>
        <dbReference type="ARBA" id="ARBA00023163"/>
    </source>
</evidence>
<feature type="region of interest" description="Disordered" evidence="10">
    <location>
        <begin position="181"/>
        <end position="200"/>
    </location>
</feature>
<dbReference type="GO" id="GO:0003677">
    <property type="term" value="F:DNA binding"/>
    <property type="evidence" value="ECO:0007669"/>
    <property type="project" value="UniProtKB-KW"/>
</dbReference>
<protein>
    <recommendedName>
        <fullName evidence="3">Transcription initiation factor IIF subunit beta</fullName>
    </recommendedName>
    <alternativeName>
        <fullName evidence="9">TFIIF medium subunit</fullName>
    </alternativeName>
    <alternativeName>
        <fullName evidence="8">TFIIF-beta</fullName>
    </alternativeName>
</protein>
<evidence type="ECO:0000256" key="8">
    <source>
        <dbReference type="ARBA" id="ARBA00081473"/>
    </source>
</evidence>
<dbReference type="FunFam" id="1.10.10.10:FF:000035">
    <property type="entry name" value="General transcription factor IIF subunit 2"/>
    <property type="match status" value="1"/>
</dbReference>
<dbReference type="GO" id="GO:0005674">
    <property type="term" value="C:transcription factor TFIIF complex"/>
    <property type="evidence" value="ECO:0007669"/>
    <property type="project" value="InterPro"/>
</dbReference>
<dbReference type="Pfam" id="PF17683">
    <property type="entry name" value="TFIIF_beta_N"/>
    <property type="match status" value="1"/>
</dbReference>
<evidence type="ECO:0000256" key="7">
    <source>
        <dbReference type="ARBA" id="ARBA00023242"/>
    </source>
</evidence>
<dbReference type="InterPro" id="IPR040504">
    <property type="entry name" value="TFIIF_beta_N"/>
</dbReference>
<dbReference type="Pfam" id="PF02270">
    <property type="entry name" value="TFIIF_beta"/>
    <property type="match status" value="1"/>
</dbReference>
<feature type="domain" description="TFIIF beta subunit N-terminal" evidence="12">
    <location>
        <begin position="50"/>
        <end position="183"/>
    </location>
</feature>
<evidence type="ECO:0000256" key="4">
    <source>
        <dbReference type="ARBA" id="ARBA00023015"/>
    </source>
</evidence>
<dbReference type="SUPFAM" id="SSF46785">
    <property type="entry name" value="Winged helix' DNA-binding domain"/>
    <property type="match status" value="1"/>
</dbReference>
<evidence type="ECO:0000256" key="5">
    <source>
        <dbReference type="ARBA" id="ARBA00023125"/>
    </source>
</evidence>
<gene>
    <name evidence="13" type="ORF">W97_01082</name>
</gene>
<proteinExistence type="inferred from homology"/>
<dbReference type="HOGENOM" id="CLU_047858_0_2_1"/>
<evidence type="ECO:0000256" key="10">
    <source>
        <dbReference type="SAM" id="MobiDB-lite"/>
    </source>
</evidence>
<accession>R7YJ81</accession>
<dbReference type="Gene3D" id="1.10.10.10">
    <property type="entry name" value="Winged helix-like DNA-binding domain superfamily/Winged helix DNA-binding domain"/>
    <property type="match status" value="1"/>
</dbReference>
<dbReference type="OMA" id="ANCPEHQ"/>
<dbReference type="PANTHER" id="PTHR10445:SF0">
    <property type="entry name" value="GENERAL TRANSCRIPTION FACTOR IIF SUBUNIT 2"/>
    <property type="match status" value="1"/>
</dbReference>
<evidence type="ECO:0000256" key="9">
    <source>
        <dbReference type="ARBA" id="ARBA00081863"/>
    </source>
</evidence>
<evidence type="ECO:0000259" key="12">
    <source>
        <dbReference type="Pfam" id="PF17683"/>
    </source>
</evidence>
<evidence type="ECO:0000313" key="14">
    <source>
        <dbReference type="Proteomes" id="UP000016924"/>
    </source>
</evidence>
<feature type="compositionally biased region" description="Acidic residues" evidence="10">
    <location>
        <begin position="330"/>
        <end position="355"/>
    </location>
</feature>
<dbReference type="AlphaFoldDB" id="R7YJ81"/>
<sequence>MATNVTNGVKMEDGEYIKLDPDSSSPAPVLDDIDVYEDTGELSIPQNLTRNGWLARLPEELWEVLEKIRDDEPVQIGTLAVWQTLTIPQSRLMLSPSLSMPANLEREYEMRLTNAASRNTYVFSEKDQADFKAGVYRRGPKPGYPRTQDPNNRVDKKRHGRTIIPKSTALASAVHHELAAIPIRDPSKAPVPPRARAQKMEIHDLRDEKAIKQSVARRADAFENIAQASKIRKRRPQDNKAVRIGETELINMIFDAFKEFQYWSLKALRDRTKQPESYLKETLDQIAVMVRGGAFTNLWMLKPENRDSVYGNLEPPKEAAPEAEGVGTDQEGEGEFEDDVDLGDDDDEMVDVLPA</sequence>
<dbReference type="InterPro" id="IPR036390">
    <property type="entry name" value="WH_DNA-bd_sf"/>
</dbReference>
<comment type="similarity">
    <text evidence="2">Belongs to the TFIIF beta subunit family.</text>
</comment>
<evidence type="ECO:0000256" key="1">
    <source>
        <dbReference type="ARBA" id="ARBA00004123"/>
    </source>
</evidence>
<dbReference type="Proteomes" id="UP000016924">
    <property type="component" value="Unassembled WGS sequence"/>
</dbReference>
<dbReference type="GeneID" id="19898393"/>
<feature type="region of interest" description="Disordered" evidence="10">
    <location>
        <begin position="135"/>
        <end position="158"/>
    </location>
</feature>
<reference evidence="14" key="1">
    <citation type="submission" date="2012-06" db="EMBL/GenBank/DDBJ databases">
        <title>The genome sequence of Coniosporium apollinis CBS 100218.</title>
        <authorList>
            <consortium name="The Broad Institute Genome Sequencing Platform"/>
            <person name="Cuomo C."/>
            <person name="Gorbushina A."/>
            <person name="Noack S."/>
            <person name="Walker B."/>
            <person name="Young S.K."/>
            <person name="Zeng Q."/>
            <person name="Gargeya S."/>
            <person name="Fitzgerald M."/>
            <person name="Haas B."/>
            <person name="Abouelleil A."/>
            <person name="Alvarado L."/>
            <person name="Arachchi H.M."/>
            <person name="Berlin A.M."/>
            <person name="Chapman S.B."/>
            <person name="Goldberg J."/>
            <person name="Griggs A."/>
            <person name="Gujja S."/>
            <person name="Hansen M."/>
            <person name="Howarth C."/>
            <person name="Imamovic A."/>
            <person name="Larimer J."/>
            <person name="McCowan C."/>
            <person name="Montmayeur A."/>
            <person name="Murphy C."/>
            <person name="Neiman D."/>
            <person name="Pearson M."/>
            <person name="Priest M."/>
            <person name="Roberts A."/>
            <person name="Saif S."/>
            <person name="Shea T."/>
            <person name="Sisk P."/>
            <person name="Sykes S."/>
            <person name="Wortman J."/>
            <person name="Nusbaum C."/>
            <person name="Birren B."/>
        </authorList>
    </citation>
    <scope>NUCLEOTIDE SEQUENCE [LARGE SCALE GENOMIC DNA]</scope>
    <source>
        <strain evidence="14">CBS 100218</strain>
    </source>
</reference>
<dbReference type="SUPFAM" id="SSF50916">
    <property type="entry name" value="Rap30/74 interaction domains"/>
    <property type="match status" value="1"/>
</dbReference>
<dbReference type="PANTHER" id="PTHR10445">
    <property type="entry name" value="GENERAL TRANSCRIPTION FACTOR IIF SUBUNIT 2"/>
    <property type="match status" value="1"/>
</dbReference>
<evidence type="ECO:0000313" key="13">
    <source>
        <dbReference type="EMBL" id="EON61864.1"/>
    </source>
</evidence>
<feature type="region of interest" description="Disordered" evidence="10">
    <location>
        <begin position="309"/>
        <end position="355"/>
    </location>
</feature>
<dbReference type="OrthoDB" id="26094at2759"/>
<evidence type="ECO:0000259" key="11">
    <source>
        <dbReference type="Pfam" id="PF02270"/>
    </source>
</evidence>
<evidence type="ECO:0000256" key="2">
    <source>
        <dbReference type="ARBA" id="ARBA00009543"/>
    </source>
</evidence>
<dbReference type="STRING" id="1168221.R7YJ81"/>
<keyword evidence="7" id="KW-0539">Nucleus</keyword>
<dbReference type="InterPro" id="IPR040450">
    <property type="entry name" value="TFIIF_beta_HTH"/>
</dbReference>
<dbReference type="EMBL" id="JH767557">
    <property type="protein sequence ID" value="EON61864.1"/>
    <property type="molecule type" value="Genomic_DNA"/>
</dbReference>
<dbReference type="eggNOG" id="KOG2905">
    <property type="taxonomic scope" value="Eukaryota"/>
</dbReference>
<keyword evidence="6" id="KW-0804">Transcription</keyword>
<dbReference type="CDD" id="cd07980">
    <property type="entry name" value="TFIIF_beta"/>
    <property type="match status" value="1"/>
</dbReference>
<keyword evidence="14" id="KW-1185">Reference proteome</keyword>
<name>R7YJ81_CONA1</name>
<dbReference type="InterPro" id="IPR011039">
    <property type="entry name" value="TFIIF_interaction"/>
</dbReference>